<keyword evidence="1" id="KW-1133">Transmembrane helix</keyword>
<reference evidence="3 4" key="1">
    <citation type="journal article" date="2017" name="Mol. Biol. Evol.">
        <title>The 4-celled Tetrabaena socialis nuclear genome reveals the essential components for genetic control of cell number at the origin of multicellularity in the volvocine lineage.</title>
        <authorList>
            <person name="Featherston J."/>
            <person name="Arakaki Y."/>
            <person name="Hanschen E.R."/>
            <person name="Ferris P.J."/>
            <person name="Michod R.E."/>
            <person name="Olson B.J.S.C."/>
            <person name="Nozaki H."/>
            <person name="Durand P.M."/>
        </authorList>
    </citation>
    <scope>NUCLEOTIDE SEQUENCE [LARGE SCALE GENOMIC DNA]</scope>
    <source>
        <strain evidence="3 4">NIES-571</strain>
    </source>
</reference>
<dbReference type="Gene3D" id="3.90.1720.10">
    <property type="entry name" value="endopeptidase domain like (from Nostoc punctiforme)"/>
    <property type="match status" value="1"/>
</dbReference>
<keyword evidence="4" id="KW-1185">Reference proteome</keyword>
<feature type="domain" description="LRAT" evidence="2">
    <location>
        <begin position="94"/>
        <end position="212"/>
    </location>
</feature>
<protein>
    <recommendedName>
        <fullName evidence="2">LRAT domain-containing protein</fullName>
    </recommendedName>
</protein>
<evidence type="ECO:0000313" key="3">
    <source>
        <dbReference type="EMBL" id="PNG99687.1"/>
    </source>
</evidence>
<dbReference type="PROSITE" id="PS51934">
    <property type="entry name" value="LRAT"/>
    <property type="match status" value="1"/>
</dbReference>
<dbReference type="AlphaFoldDB" id="A0A2J7ZHF8"/>
<dbReference type="OrthoDB" id="10005420at2759"/>
<gene>
    <name evidence="3" type="ORF">TSOC_014529</name>
</gene>
<evidence type="ECO:0000259" key="2">
    <source>
        <dbReference type="PROSITE" id="PS51934"/>
    </source>
</evidence>
<dbReference type="Proteomes" id="UP000236333">
    <property type="component" value="Unassembled WGS sequence"/>
</dbReference>
<feature type="transmembrane region" description="Helical" evidence="1">
    <location>
        <begin position="223"/>
        <end position="243"/>
    </location>
</feature>
<dbReference type="InterPro" id="IPR007053">
    <property type="entry name" value="LRAT_dom"/>
</dbReference>
<organism evidence="3 4">
    <name type="scientific">Tetrabaena socialis</name>
    <dbReference type="NCBI Taxonomy" id="47790"/>
    <lineage>
        <taxon>Eukaryota</taxon>
        <taxon>Viridiplantae</taxon>
        <taxon>Chlorophyta</taxon>
        <taxon>core chlorophytes</taxon>
        <taxon>Chlorophyceae</taxon>
        <taxon>CS clade</taxon>
        <taxon>Chlamydomonadales</taxon>
        <taxon>Tetrabaenaceae</taxon>
        <taxon>Tetrabaena</taxon>
    </lineage>
</organism>
<accession>A0A2J7ZHF8</accession>
<keyword evidence="1" id="KW-0472">Membrane</keyword>
<comment type="caution">
    <text evidence="3">The sequence shown here is derived from an EMBL/GenBank/DDBJ whole genome shotgun (WGS) entry which is preliminary data.</text>
</comment>
<sequence>MSKYNSNSRRSLPTAPYLPTGFSVCKGSREEMEPPSELLQVLAKALKVPPEQPFEVLEQALTTLGIRVLWPSNAKRVAVGEWHRKLRHGDHVIVRSAGSNEVFHHAIYIGPYTPPGQDTENDYVVDMFGEPQDGKQGASLRLRKMPEFLKTNYEIAVLEYSKDTQAARDFTAGLALLAQALLGDVKGLYNLLGCNCDHFATWCRTLRWESPQREDIQRKVEGVVAMLVVFLANAATGAVASSMSSF</sequence>
<proteinExistence type="predicted"/>
<name>A0A2J7ZHF8_9CHLO</name>
<evidence type="ECO:0000313" key="4">
    <source>
        <dbReference type="Proteomes" id="UP000236333"/>
    </source>
</evidence>
<evidence type="ECO:0000256" key="1">
    <source>
        <dbReference type="SAM" id="Phobius"/>
    </source>
</evidence>
<keyword evidence="1" id="KW-0812">Transmembrane</keyword>
<dbReference type="EMBL" id="PGGS01002323">
    <property type="protein sequence ID" value="PNG99687.1"/>
    <property type="molecule type" value="Genomic_DNA"/>
</dbReference>
<dbReference type="Pfam" id="PF04970">
    <property type="entry name" value="LRAT"/>
    <property type="match status" value="1"/>
</dbReference>